<sequence length="175" mass="19184">MYETRQEIADLQELMDRSHAAGSAHLREIVQGERRLTAARVVDELVGMKVLSLATVTARGEPRVSAVDGHFLHGAWTFGTDGRAAKARHLGARPAVSAAHVDGERLGVFCHGEAVRLTPGHSTWTETIAHWRTHYGSDPTTWGDDIRMYRITPSWFVGYGVPESPGNADDDSGIR</sequence>
<proteinExistence type="predicted"/>
<dbReference type="InterPro" id="IPR012349">
    <property type="entry name" value="Split_barrel_FMN-bd"/>
</dbReference>
<reference evidence="2" key="1">
    <citation type="submission" date="2019-09" db="EMBL/GenBank/DDBJ databases">
        <title>Mumia zhuanghuii sp. nov. isolated from the intestinal contents of plateau pika (Ochotona curzoniae) in the Qinghai-Tibet plateau of China.</title>
        <authorList>
            <person name="Tian Z."/>
        </authorList>
    </citation>
    <scope>NUCLEOTIDE SEQUENCE [LARGE SCALE GENOMIC DNA]</scope>
    <source>
        <strain evidence="2">L-033</strain>
    </source>
</reference>
<dbReference type="Gene3D" id="2.30.110.10">
    <property type="entry name" value="Electron Transport, Fmn-binding Protein, Chain A"/>
    <property type="match status" value="1"/>
</dbReference>
<dbReference type="SUPFAM" id="SSF50475">
    <property type="entry name" value="FMN-binding split barrel"/>
    <property type="match status" value="1"/>
</dbReference>
<name>A0A5N0TKL4_9MICO</name>
<gene>
    <name evidence="1" type="ORF">F6B40_04525</name>
</gene>
<organism evidence="1 2">
    <name type="scientific">Microbacterium caowuchunii</name>
    <dbReference type="NCBI Taxonomy" id="2614638"/>
    <lineage>
        <taxon>Bacteria</taxon>
        <taxon>Bacillati</taxon>
        <taxon>Actinomycetota</taxon>
        <taxon>Actinomycetes</taxon>
        <taxon>Micrococcales</taxon>
        <taxon>Microbacteriaceae</taxon>
        <taxon>Microbacterium</taxon>
    </lineage>
</organism>
<evidence type="ECO:0000313" key="1">
    <source>
        <dbReference type="EMBL" id="KAA9134958.1"/>
    </source>
</evidence>
<evidence type="ECO:0000313" key="2">
    <source>
        <dbReference type="Proteomes" id="UP000326838"/>
    </source>
</evidence>
<dbReference type="AlphaFoldDB" id="A0A5N0TKL4"/>
<accession>A0A5N0TKL4</accession>
<dbReference type="EMBL" id="VYUY01000006">
    <property type="protein sequence ID" value="KAA9134958.1"/>
    <property type="molecule type" value="Genomic_DNA"/>
</dbReference>
<comment type="caution">
    <text evidence="1">The sequence shown here is derived from an EMBL/GenBank/DDBJ whole genome shotgun (WGS) entry which is preliminary data.</text>
</comment>
<dbReference type="Proteomes" id="UP000326838">
    <property type="component" value="Unassembled WGS sequence"/>
</dbReference>
<dbReference type="RefSeq" id="WP_150892313.1">
    <property type="nucleotide sequence ID" value="NZ_VYUY01000006.1"/>
</dbReference>
<protein>
    <submittedName>
        <fullName evidence="1">Pyridoxamine 5'-phosphate oxidase family protein</fullName>
    </submittedName>
</protein>
<keyword evidence="2" id="KW-1185">Reference proteome</keyword>